<proteinExistence type="predicted"/>
<evidence type="ECO:0000256" key="1">
    <source>
        <dbReference type="SAM" id="MobiDB-lite"/>
    </source>
</evidence>
<accession>A0A914C3R2</accession>
<dbReference type="PANTHER" id="PTHR37435:SF5">
    <property type="entry name" value="SECRETED PROTEIN"/>
    <property type="match status" value="1"/>
</dbReference>
<sequence>MQEIQRLQNLVNSGRSRSSRSSPRQKPKKYKCFLVDEDDLTFSNYAASVNAKHTSTLEPNGENLWPSSDQLKPQPPSVYRQSTTIHTRRIVDDSQDSVKLPVVHNLPIQTVTNAPRNQVTVAPHPIQEALEVAPPMPRQLRPLPQPLPEEPQIVTSATVAPLPIATSPPQTPRPTPNVPRDAQNRPLILSPEHCAMMKRYADLYGVQDISSWVHQNCGFAQLYLPTASCPEIDILVASCGY</sequence>
<feature type="region of interest" description="Disordered" evidence="1">
    <location>
        <begin position="163"/>
        <end position="185"/>
    </location>
</feature>
<protein>
    <recommendedName>
        <fullName evidence="2">aECM cysteine-cradle domain-containing protein</fullName>
    </recommendedName>
</protein>
<evidence type="ECO:0000259" key="2">
    <source>
        <dbReference type="Pfam" id="PF23626"/>
    </source>
</evidence>
<reference evidence="4" key="1">
    <citation type="submission" date="2022-11" db="UniProtKB">
        <authorList>
            <consortium name="WormBaseParasite"/>
        </authorList>
    </citation>
    <scope>IDENTIFICATION</scope>
</reference>
<evidence type="ECO:0000313" key="4">
    <source>
        <dbReference type="WBParaSite" id="ACRNAN_Path_223.g828.t1"/>
    </source>
</evidence>
<dbReference type="InterPro" id="IPR055352">
    <property type="entry name" value="CCD_aECM"/>
</dbReference>
<feature type="domain" description="aECM cysteine-cradle" evidence="2">
    <location>
        <begin position="191"/>
        <end position="239"/>
    </location>
</feature>
<feature type="region of interest" description="Disordered" evidence="1">
    <location>
        <begin position="1"/>
        <end position="30"/>
    </location>
</feature>
<keyword evidence="3" id="KW-1185">Reference proteome</keyword>
<dbReference type="Pfam" id="PF23626">
    <property type="entry name" value="CCD_aECM"/>
    <property type="match status" value="1"/>
</dbReference>
<dbReference type="Proteomes" id="UP000887540">
    <property type="component" value="Unplaced"/>
</dbReference>
<feature type="compositionally biased region" description="Polar residues" evidence="1">
    <location>
        <begin position="1"/>
        <end position="12"/>
    </location>
</feature>
<dbReference type="AlphaFoldDB" id="A0A914C3R2"/>
<dbReference type="WBParaSite" id="ACRNAN_Path_223.g828.t1">
    <property type="protein sequence ID" value="ACRNAN_Path_223.g828.t1"/>
    <property type="gene ID" value="ACRNAN_Path_223.g828"/>
</dbReference>
<dbReference type="PANTHER" id="PTHR37435">
    <property type="entry name" value="PROTEIN CBG14344"/>
    <property type="match status" value="1"/>
</dbReference>
<feature type="compositionally biased region" description="Low complexity" evidence="1">
    <location>
        <begin position="13"/>
        <end position="22"/>
    </location>
</feature>
<feature type="region of interest" description="Disordered" evidence="1">
    <location>
        <begin position="53"/>
        <end position="78"/>
    </location>
</feature>
<name>A0A914C3R2_9BILA</name>
<evidence type="ECO:0000313" key="3">
    <source>
        <dbReference type="Proteomes" id="UP000887540"/>
    </source>
</evidence>
<organism evidence="3 4">
    <name type="scientific">Acrobeloides nanus</name>
    <dbReference type="NCBI Taxonomy" id="290746"/>
    <lineage>
        <taxon>Eukaryota</taxon>
        <taxon>Metazoa</taxon>
        <taxon>Ecdysozoa</taxon>
        <taxon>Nematoda</taxon>
        <taxon>Chromadorea</taxon>
        <taxon>Rhabditida</taxon>
        <taxon>Tylenchina</taxon>
        <taxon>Cephalobomorpha</taxon>
        <taxon>Cephaloboidea</taxon>
        <taxon>Cephalobidae</taxon>
        <taxon>Acrobeloides</taxon>
    </lineage>
</organism>